<dbReference type="KEGG" id="ipu:108255880"/>
<dbReference type="AlphaFoldDB" id="A0A2D0PNX5"/>
<reference evidence="7" key="2">
    <citation type="submission" date="2025-08" db="UniProtKB">
        <authorList>
            <consortium name="RefSeq"/>
        </authorList>
    </citation>
    <scope>IDENTIFICATION</scope>
    <source>
        <tissue evidence="7">Blood</tissue>
    </source>
</reference>
<dbReference type="CDD" id="cd00096">
    <property type="entry name" value="Ig"/>
    <property type="match status" value="1"/>
</dbReference>
<dbReference type="STRING" id="7998.ENSIPUP00000022892"/>
<dbReference type="CTD" id="133418"/>
<keyword evidence="6" id="KW-1185">Reference proteome</keyword>
<dbReference type="GO" id="GO:0098632">
    <property type="term" value="F:cell-cell adhesion mediator activity"/>
    <property type="evidence" value="ECO:0007669"/>
    <property type="project" value="TreeGrafter"/>
</dbReference>
<feature type="transmembrane region" description="Helical" evidence="3">
    <location>
        <begin position="252"/>
        <end position="270"/>
    </location>
</feature>
<dbReference type="Gene3D" id="2.60.40.10">
    <property type="entry name" value="Immunoglobulins"/>
    <property type="match status" value="2"/>
</dbReference>
<dbReference type="InterPro" id="IPR013783">
    <property type="entry name" value="Ig-like_fold"/>
</dbReference>
<dbReference type="PANTHER" id="PTHR10075">
    <property type="entry name" value="BASIGIN RELATED"/>
    <property type="match status" value="1"/>
</dbReference>
<feature type="region of interest" description="Disordered" evidence="2">
    <location>
        <begin position="278"/>
        <end position="314"/>
    </location>
</feature>
<dbReference type="GO" id="GO:0030424">
    <property type="term" value="C:axon"/>
    <property type="evidence" value="ECO:0007669"/>
    <property type="project" value="TreeGrafter"/>
</dbReference>
<reference evidence="6" key="1">
    <citation type="journal article" date="2016" name="Nat. Commun.">
        <title>The channel catfish genome sequence provides insights into the evolution of scale formation in teleosts.</title>
        <authorList>
            <person name="Liu Z."/>
            <person name="Liu S."/>
            <person name="Yao J."/>
            <person name="Bao L."/>
            <person name="Zhang J."/>
            <person name="Li Y."/>
            <person name="Jiang C."/>
            <person name="Sun L."/>
            <person name="Wang R."/>
            <person name="Zhang Y."/>
            <person name="Zhou T."/>
            <person name="Zeng Q."/>
            <person name="Fu Q."/>
            <person name="Gao S."/>
            <person name="Li N."/>
            <person name="Koren S."/>
            <person name="Jiang Y."/>
            <person name="Zimin A."/>
            <person name="Xu P."/>
            <person name="Phillippy A.M."/>
            <person name="Geng X."/>
            <person name="Song L."/>
            <person name="Sun F."/>
            <person name="Li C."/>
            <person name="Wang X."/>
            <person name="Chen A."/>
            <person name="Jin Y."/>
            <person name="Yuan Z."/>
            <person name="Yang Y."/>
            <person name="Tan S."/>
            <person name="Peatman E."/>
            <person name="Lu J."/>
            <person name="Qin Z."/>
            <person name="Dunham R."/>
            <person name="Li Z."/>
            <person name="Sonstegard T."/>
            <person name="Feng J."/>
            <person name="Danzmann R.G."/>
            <person name="Schroeder S."/>
            <person name="Scheffler B."/>
            <person name="Duke M.V."/>
            <person name="Ballard L."/>
            <person name="Kucuktas H."/>
            <person name="Kaltenboeck L."/>
            <person name="Liu H."/>
            <person name="Armbruster J."/>
            <person name="Xie Y."/>
            <person name="Kirby M.L."/>
            <person name="Tian Y."/>
            <person name="Flanagan M.E."/>
            <person name="Mu W."/>
            <person name="Waldbieser G.C."/>
        </authorList>
    </citation>
    <scope>NUCLEOTIDE SEQUENCE [LARGE SCALE GENOMIC DNA]</scope>
    <source>
        <strain evidence="6">SDA103</strain>
    </source>
</reference>
<dbReference type="GO" id="GO:0007156">
    <property type="term" value="P:homophilic cell adhesion via plasma membrane adhesion molecules"/>
    <property type="evidence" value="ECO:0007669"/>
    <property type="project" value="TreeGrafter"/>
</dbReference>
<dbReference type="InterPro" id="IPR003598">
    <property type="entry name" value="Ig_sub2"/>
</dbReference>
<keyword evidence="3" id="KW-0472">Membrane</keyword>
<dbReference type="RefSeq" id="XP_017307702.1">
    <property type="nucleotide sequence ID" value="XM_017452213.3"/>
</dbReference>
<dbReference type="Proteomes" id="UP000221080">
    <property type="component" value="Chromosome 22"/>
</dbReference>
<dbReference type="InterPro" id="IPR003599">
    <property type="entry name" value="Ig_sub"/>
</dbReference>
<keyword evidence="3" id="KW-1133">Transmembrane helix</keyword>
<keyword evidence="4" id="KW-0732">Signal</keyword>
<feature type="domain" description="Ig-like" evidence="5">
    <location>
        <begin position="147"/>
        <end position="228"/>
    </location>
</feature>
<dbReference type="OrthoDB" id="9932757at2759"/>
<dbReference type="OMA" id="KGSYWCH"/>
<protein>
    <submittedName>
        <fullName evidence="7">Embigin isoform X1</fullName>
    </submittedName>
</protein>
<dbReference type="InterPro" id="IPR007110">
    <property type="entry name" value="Ig-like_dom"/>
</dbReference>
<sequence>MPQSGQTQRSYKRSFNVNAMHLLLVLLYWEGVNTETTFSQMTNDSDTTLRTIVHKGQSHATVEVLEILKPQRIELLCNLTDIPSKPSNITGFWRKDGGEIENSQQTIYRHNEHYILKRIFNIQESDLGNYSCIFGKEEQFTFVLKVPAIKDKRDRPIVSYVGDSVVLECGLKREPNTWVWYKTNDTDKELINATADPTHYKIHLDKNITKLTLLNLTLEDSGKYTCSAVFDIKPTESHLDLKVLSFTEPLKPFMIIAVEVVILVTLILLYERQSQKRKGSTGTTENGLYEHTPTQEENITEDGGTTTRQRKVEN</sequence>
<dbReference type="SUPFAM" id="SSF48726">
    <property type="entry name" value="Immunoglobulin"/>
    <property type="match status" value="2"/>
</dbReference>
<evidence type="ECO:0000256" key="3">
    <source>
        <dbReference type="SAM" id="Phobius"/>
    </source>
</evidence>
<evidence type="ECO:0000256" key="4">
    <source>
        <dbReference type="SAM" id="SignalP"/>
    </source>
</evidence>
<keyword evidence="3" id="KW-0812">Transmembrane</keyword>
<gene>
    <name evidence="7" type="primary">emb</name>
</gene>
<evidence type="ECO:0000313" key="7">
    <source>
        <dbReference type="RefSeq" id="XP_017307702.1"/>
    </source>
</evidence>
<feature type="signal peptide" evidence="4">
    <location>
        <begin position="1"/>
        <end position="34"/>
    </location>
</feature>
<dbReference type="GO" id="GO:0005886">
    <property type="term" value="C:plasma membrane"/>
    <property type="evidence" value="ECO:0007669"/>
    <property type="project" value="TreeGrafter"/>
</dbReference>
<evidence type="ECO:0000256" key="1">
    <source>
        <dbReference type="ARBA" id="ARBA00023319"/>
    </source>
</evidence>
<dbReference type="PROSITE" id="PS50835">
    <property type="entry name" value="IG_LIKE"/>
    <property type="match status" value="2"/>
</dbReference>
<evidence type="ECO:0000256" key="2">
    <source>
        <dbReference type="SAM" id="MobiDB-lite"/>
    </source>
</evidence>
<dbReference type="GO" id="GO:0070593">
    <property type="term" value="P:dendrite self-avoidance"/>
    <property type="evidence" value="ECO:0007669"/>
    <property type="project" value="TreeGrafter"/>
</dbReference>
<organism evidence="6 7">
    <name type="scientific">Ictalurus punctatus</name>
    <name type="common">Channel catfish</name>
    <name type="synonym">Silurus punctatus</name>
    <dbReference type="NCBI Taxonomy" id="7998"/>
    <lineage>
        <taxon>Eukaryota</taxon>
        <taxon>Metazoa</taxon>
        <taxon>Chordata</taxon>
        <taxon>Craniata</taxon>
        <taxon>Vertebrata</taxon>
        <taxon>Euteleostomi</taxon>
        <taxon>Actinopterygii</taxon>
        <taxon>Neopterygii</taxon>
        <taxon>Teleostei</taxon>
        <taxon>Ostariophysi</taxon>
        <taxon>Siluriformes</taxon>
        <taxon>Ictaluridae</taxon>
        <taxon>Ictalurus</taxon>
    </lineage>
</organism>
<evidence type="ECO:0000313" key="6">
    <source>
        <dbReference type="Proteomes" id="UP000221080"/>
    </source>
</evidence>
<dbReference type="GeneID" id="108255880"/>
<feature type="domain" description="Ig-like" evidence="5">
    <location>
        <begin position="71"/>
        <end position="132"/>
    </location>
</feature>
<dbReference type="SMART" id="SM00408">
    <property type="entry name" value="IGc2"/>
    <property type="match status" value="1"/>
</dbReference>
<dbReference type="PANTHER" id="PTHR10075:SF4">
    <property type="entry name" value="EMBIGIN"/>
    <property type="match status" value="1"/>
</dbReference>
<dbReference type="InterPro" id="IPR013098">
    <property type="entry name" value="Ig_I-set"/>
</dbReference>
<evidence type="ECO:0000259" key="5">
    <source>
        <dbReference type="PROSITE" id="PS50835"/>
    </source>
</evidence>
<keyword evidence="1" id="KW-0393">Immunoglobulin domain</keyword>
<name>A0A2D0PNX5_ICTPU</name>
<dbReference type="GO" id="GO:0007411">
    <property type="term" value="P:axon guidance"/>
    <property type="evidence" value="ECO:0007669"/>
    <property type="project" value="TreeGrafter"/>
</dbReference>
<proteinExistence type="predicted"/>
<dbReference type="SMART" id="SM00409">
    <property type="entry name" value="IG"/>
    <property type="match status" value="2"/>
</dbReference>
<dbReference type="InterPro" id="IPR036179">
    <property type="entry name" value="Ig-like_dom_sf"/>
</dbReference>
<accession>A0A2D0PNX5</accession>
<dbReference type="Pfam" id="PF07679">
    <property type="entry name" value="I-set"/>
    <property type="match status" value="1"/>
</dbReference>
<feature type="chain" id="PRO_5012452046" evidence="4">
    <location>
        <begin position="35"/>
        <end position="314"/>
    </location>
</feature>